<feature type="compositionally biased region" description="Acidic residues" evidence="3">
    <location>
        <begin position="359"/>
        <end position="369"/>
    </location>
</feature>
<evidence type="ECO:0000256" key="2">
    <source>
        <dbReference type="ARBA" id="ARBA00022840"/>
    </source>
</evidence>
<feature type="region of interest" description="Disordered" evidence="3">
    <location>
        <begin position="312"/>
        <end position="331"/>
    </location>
</feature>
<dbReference type="Proteomes" id="UP001348149">
    <property type="component" value="Unassembled WGS sequence"/>
</dbReference>
<dbReference type="EMBL" id="JAYLLH010000009">
    <property type="protein sequence ID" value="MEC3861302.1"/>
    <property type="molecule type" value="Genomic_DNA"/>
</dbReference>
<dbReference type="Gene3D" id="3.40.50.300">
    <property type="entry name" value="P-loop containing nucleotide triphosphate hydrolases"/>
    <property type="match status" value="1"/>
</dbReference>
<keyword evidence="2" id="KW-0067">ATP-binding</keyword>
<sequence>MERRKFKRRKPADGEPRNRALDDIEPGASVPVPDRAKRVFARSRSVGDDFAADLDGPMEPLVPRKRRKPDPADQMPEPAPAPLAPDDLIERVQDATHSAEPAPRRRKQVVVAPKKRAVAAPAADPAAEADADRIRALKEKKARLLAEKKRRAEQLRAEEAARQRAAAEDSARQTGLQDALRREANERKESLRAERERLAAAKAARAEAARKKAEAEEAARLQRERAEAEAQRAREDAERAKQEARLKRQRDEFEAQLAREEEARRVRAEAAQRAQDEEARRAQEAEDEALRAAQDKAERRRAALELRAAERAEEARLQKEMAARRKRAEDEARLLAEEEALDDWDDDFEDHDLDVDEADVDVDDDDYEPEPPAAAAAPRRRGAAPVTEPPQPRPSRRAPKPASEAGAAWDTLRPFPVDDRLLERNRVITAAREDLAHTAFDVLRTRLLQGLRQNGWSRVAITSPSKDCGKTFTAANLALSLSRQENCRTILLDFDMRRPSLARVFGIENCGTLGDMLRGDVAPEDHLRVMGKNTLDVGRNVAFGFNDKVEPYASELLHEAGTAEVLDDMQRRFNADVVLFDMPPALYHDDVMAARNLFDGVLLVIGGGITKASEVKDVERRLGADTPFLGSILNFSEGPGITKYSY</sequence>
<evidence type="ECO:0000256" key="3">
    <source>
        <dbReference type="SAM" id="MobiDB-lite"/>
    </source>
</evidence>
<reference evidence="4 5" key="1">
    <citation type="submission" date="2024-01" db="EMBL/GenBank/DDBJ databases">
        <title>Mesobacterium rodlantinim sp. nov., isolated from shallow sea hydrothermal systems off Kueishantao Island.</title>
        <authorList>
            <person name="Su Z."/>
            <person name="Tang K."/>
        </authorList>
    </citation>
    <scope>NUCLEOTIDE SEQUENCE [LARGE SCALE GENOMIC DNA]</scope>
    <source>
        <strain evidence="4 5">TK19101</strain>
    </source>
</reference>
<evidence type="ECO:0000313" key="4">
    <source>
        <dbReference type="EMBL" id="MEC3861302.1"/>
    </source>
</evidence>
<evidence type="ECO:0000313" key="5">
    <source>
        <dbReference type="Proteomes" id="UP001348149"/>
    </source>
</evidence>
<organism evidence="4 5">
    <name type="scientific">Mesobacterium hydrothermale</name>
    <dbReference type="NCBI Taxonomy" id="3111907"/>
    <lineage>
        <taxon>Bacteria</taxon>
        <taxon>Pseudomonadati</taxon>
        <taxon>Pseudomonadota</taxon>
        <taxon>Alphaproteobacteria</taxon>
        <taxon>Rhodobacterales</taxon>
        <taxon>Roseobacteraceae</taxon>
        <taxon>Mesobacterium</taxon>
    </lineage>
</organism>
<gene>
    <name evidence="4" type="ORF">VK792_08400</name>
</gene>
<feature type="compositionally biased region" description="Basic residues" evidence="3">
    <location>
        <begin position="1"/>
        <end position="10"/>
    </location>
</feature>
<dbReference type="PANTHER" id="PTHR32309">
    <property type="entry name" value="TYROSINE-PROTEIN KINASE"/>
    <property type="match status" value="1"/>
</dbReference>
<protein>
    <submittedName>
        <fullName evidence="4">Uncharacterized protein</fullName>
    </submittedName>
</protein>
<proteinExistence type="predicted"/>
<dbReference type="PANTHER" id="PTHR32309:SF31">
    <property type="entry name" value="CAPSULAR EXOPOLYSACCHARIDE FAMILY"/>
    <property type="match status" value="1"/>
</dbReference>
<keyword evidence="1" id="KW-0547">Nucleotide-binding</keyword>
<dbReference type="InterPro" id="IPR027417">
    <property type="entry name" value="P-loop_NTPase"/>
</dbReference>
<feature type="compositionally biased region" description="Basic and acidic residues" evidence="3">
    <location>
        <begin position="11"/>
        <end position="22"/>
    </location>
</feature>
<dbReference type="CDD" id="cd05387">
    <property type="entry name" value="BY-kinase"/>
    <property type="match status" value="1"/>
</dbReference>
<feature type="compositionally biased region" description="Basic residues" evidence="3">
    <location>
        <begin position="104"/>
        <end position="117"/>
    </location>
</feature>
<feature type="compositionally biased region" description="Basic and acidic residues" evidence="3">
    <location>
        <begin position="179"/>
        <end position="300"/>
    </location>
</feature>
<evidence type="ECO:0000256" key="1">
    <source>
        <dbReference type="ARBA" id="ARBA00022741"/>
    </source>
</evidence>
<feature type="compositionally biased region" description="Basic and acidic residues" evidence="3">
    <location>
        <begin position="148"/>
        <end position="171"/>
    </location>
</feature>
<keyword evidence="5" id="KW-1185">Reference proteome</keyword>
<comment type="caution">
    <text evidence="4">The sequence shown here is derived from an EMBL/GenBank/DDBJ whole genome shotgun (WGS) entry which is preliminary data.</text>
</comment>
<accession>A0ABU6HFR3</accession>
<dbReference type="SUPFAM" id="SSF52540">
    <property type="entry name" value="P-loop containing nucleoside triphosphate hydrolases"/>
    <property type="match status" value="1"/>
</dbReference>
<dbReference type="InterPro" id="IPR050445">
    <property type="entry name" value="Bact_polysacc_biosynth/exp"/>
</dbReference>
<feature type="region of interest" description="Disordered" evidence="3">
    <location>
        <begin position="148"/>
        <end position="300"/>
    </location>
</feature>
<dbReference type="RefSeq" id="WP_326297018.1">
    <property type="nucleotide sequence ID" value="NZ_JAYLLH010000009.1"/>
</dbReference>
<feature type="region of interest" description="Disordered" evidence="3">
    <location>
        <begin position="359"/>
        <end position="410"/>
    </location>
</feature>
<dbReference type="InterPro" id="IPR005702">
    <property type="entry name" value="Wzc-like_C"/>
</dbReference>
<feature type="compositionally biased region" description="Low complexity" evidence="3">
    <location>
        <begin position="118"/>
        <end position="128"/>
    </location>
</feature>
<name>A0ABU6HFR3_9RHOB</name>
<feature type="region of interest" description="Disordered" evidence="3">
    <location>
        <begin position="1"/>
        <end position="130"/>
    </location>
</feature>